<feature type="compositionally biased region" description="Gly residues" evidence="4">
    <location>
        <begin position="487"/>
        <end position="499"/>
    </location>
</feature>
<feature type="domain" description="Groucho/TLE N-terminal Q-rich" evidence="5">
    <location>
        <begin position="413"/>
        <end position="461"/>
    </location>
</feature>
<evidence type="ECO:0000256" key="2">
    <source>
        <dbReference type="ARBA" id="ARBA00005969"/>
    </source>
</evidence>
<sequence>MSGQLGDRGSCLDNLETGGHVWTTWRQGVVSGQLGDRGSCLDYLETGGHVWTTWRQGVMSGLLGDRGSCLDYLETGGHVWTTWRQGVMSGQLGDRGSCLDNLETGGHVWTTWRQGVMSGQLGDRGSCLDNLETGGHVWTTWRQGVMSGQLGDRGSCLDNLETGGHVWTTWRQGVMSGQLGDRGSCLDNLETGGHVWTTWRQGVMSGQLGDRGSCLDNLETGGHVWTTWRQGVMSGQLGDRGSCLDNLETGDSGNYMKGIYISYKSLIGCLFLELKMREEEPGQDRECTTEVVWTGERESQDRIESARLRWCGQLSCVATSSRMARPPPDTAQGLKLLASCSNSVAEYVEHLNNWRLSRLHPLLKRFKNSLLYSQKVDGLVTSRWDKSLADSFVTCQSVGSARSISPRDERRSITEIAKRLNAIIAQVLPFLGQEHQQQVATAVERAKQVTMTELNAIIGVSCTSIRLSVSESRDKGRPSRPCCQSVDGGGGGGVYHSTN</sequence>
<name>A0A7R9ECY6_9NEOP</name>
<evidence type="ECO:0000313" key="6">
    <source>
        <dbReference type="EMBL" id="CAD7430811.1"/>
    </source>
</evidence>
<evidence type="ECO:0000256" key="3">
    <source>
        <dbReference type="ARBA" id="ARBA00023242"/>
    </source>
</evidence>
<dbReference type="InterPro" id="IPR009146">
    <property type="entry name" value="Groucho_enhance"/>
</dbReference>
<dbReference type="GO" id="GO:0090090">
    <property type="term" value="P:negative regulation of canonical Wnt signaling pathway"/>
    <property type="evidence" value="ECO:0007669"/>
    <property type="project" value="TreeGrafter"/>
</dbReference>
<dbReference type="GO" id="GO:0003714">
    <property type="term" value="F:transcription corepressor activity"/>
    <property type="evidence" value="ECO:0007669"/>
    <property type="project" value="TreeGrafter"/>
</dbReference>
<organism evidence="6">
    <name type="scientific">Timema monikensis</name>
    <dbReference type="NCBI Taxonomy" id="170555"/>
    <lineage>
        <taxon>Eukaryota</taxon>
        <taxon>Metazoa</taxon>
        <taxon>Ecdysozoa</taxon>
        <taxon>Arthropoda</taxon>
        <taxon>Hexapoda</taxon>
        <taxon>Insecta</taxon>
        <taxon>Pterygota</taxon>
        <taxon>Neoptera</taxon>
        <taxon>Polyneoptera</taxon>
        <taxon>Phasmatodea</taxon>
        <taxon>Timematodea</taxon>
        <taxon>Timematoidea</taxon>
        <taxon>Timematidae</taxon>
        <taxon>Timema</taxon>
    </lineage>
</organism>
<feature type="region of interest" description="Disordered" evidence="4">
    <location>
        <begin position="470"/>
        <end position="499"/>
    </location>
</feature>
<proteinExistence type="inferred from homology"/>
<protein>
    <recommendedName>
        <fullName evidence="5">Groucho/TLE N-terminal Q-rich domain-containing protein</fullName>
    </recommendedName>
</protein>
<dbReference type="InterPro" id="IPR005617">
    <property type="entry name" value="Groucho/TLE_N"/>
</dbReference>
<dbReference type="Pfam" id="PF03920">
    <property type="entry name" value="TLE_N"/>
    <property type="match status" value="1"/>
</dbReference>
<evidence type="ECO:0000256" key="1">
    <source>
        <dbReference type="ARBA" id="ARBA00004123"/>
    </source>
</evidence>
<dbReference type="PANTHER" id="PTHR10814">
    <property type="entry name" value="TRANSDUCIN-LIKE ENHANCER PROTEIN"/>
    <property type="match status" value="1"/>
</dbReference>
<reference evidence="6" key="1">
    <citation type="submission" date="2020-11" db="EMBL/GenBank/DDBJ databases">
        <authorList>
            <person name="Tran Van P."/>
        </authorList>
    </citation>
    <scope>NUCLEOTIDE SEQUENCE</scope>
</reference>
<dbReference type="EMBL" id="OB794658">
    <property type="protein sequence ID" value="CAD7430811.1"/>
    <property type="molecule type" value="Genomic_DNA"/>
</dbReference>
<dbReference type="GO" id="GO:0005634">
    <property type="term" value="C:nucleus"/>
    <property type="evidence" value="ECO:0007669"/>
    <property type="project" value="UniProtKB-SubCell"/>
</dbReference>
<evidence type="ECO:0000256" key="4">
    <source>
        <dbReference type="SAM" id="MobiDB-lite"/>
    </source>
</evidence>
<gene>
    <name evidence="6" type="ORF">TMSB3V08_LOCUS7560</name>
</gene>
<comment type="subcellular location">
    <subcellularLocation>
        <location evidence="1">Nucleus</location>
    </subcellularLocation>
</comment>
<keyword evidence="3" id="KW-0539">Nucleus</keyword>
<comment type="similarity">
    <text evidence="2">Belongs to the WD repeat Groucho/TLE family.</text>
</comment>
<accession>A0A7R9ECY6</accession>
<dbReference type="PANTHER" id="PTHR10814:SF21">
    <property type="entry name" value="PROTEIN GROUCHO"/>
    <property type="match status" value="1"/>
</dbReference>
<dbReference type="GO" id="GO:0005667">
    <property type="term" value="C:transcription regulator complex"/>
    <property type="evidence" value="ECO:0007669"/>
    <property type="project" value="TreeGrafter"/>
</dbReference>
<dbReference type="AlphaFoldDB" id="A0A7R9ECY6"/>
<evidence type="ECO:0000259" key="5">
    <source>
        <dbReference type="Pfam" id="PF03920"/>
    </source>
</evidence>